<organism evidence="2 3">
    <name type="scientific">Discostella pseudostelligera</name>
    <dbReference type="NCBI Taxonomy" id="259834"/>
    <lineage>
        <taxon>Eukaryota</taxon>
        <taxon>Sar</taxon>
        <taxon>Stramenopiles</taxon>
        <taxon>Ochrophyta</taxon>
        <taxon>Bacillariophyta</taxon>
        <taxon>Coscinodiscophyceae</taxon>
        <taxon>Thalassiosirophycidae</taxon>
        <taxon>Stephanodiscales</taxon>
        <taxon>Stephanodiscaceae</taxon>
        <taxon>Discostella</taxon>
    </lineage>
</organism>
<dbReference type="EMBL" id="JALLBG020000070">
    <property type="protein sequence ID" value="KAL3768022.1"/>
    <property type="molecule type" value="Genomic_DNA"/>
</dbReference>
<reference evidence="2 3" key="1">
    <citation type="submission" date="2024-10" db="EMBL/GenBank/DDBJ databases">
        <title>Updated reference genomes for cyclostephanoid diatoms.</title>
        <authorList>
            <person name="Roberts W.R."/>
            <person name="Alverson A.J."/>
        </authorList>
    </citation>
    <scope>NUCLEOTIDE SEQUENCE [LARGE SCALE GENOMIC DNA]</scope>
    <source>
        <strain evidence="2 3">AJA232-27</strain>
    </source>
</reference>
<evidence type="ECO:0000313" key="2">
    <source>
        <dbReference type="EMBL" id="KAL3768022.1"/>
    </source>
</evidence>
<accession>A0ABD3N0G3</accession>
<dbReference type="AlphaFoldDB" id="A0ABD3N0G3"/>
<evidence type="ECO:0000256" key="1">
    <source>
        <dbReference type="SAM" id="SignalP"/>
    </source>
</evidence>
<comment type="caution">
    <text evidence="2">The sequence shown here is derived from an EMBL/GenBank/DDBJ whole genome shotgun (WGS) entry which is preliminary data.</text>
</comment>
<proteinExistence type="predicted"/>
<name>A0ABD3N0G3_9STRA</name>
<sequence length="262" mass="28266">MASVSIAGSNALLIVLLIGLAVNVCESFSVASRRTRIGSSSSLHVQSIAPTQQAAVAFELDNVYKQSFDIIDECAASGRPSDQLFDSVRYIDKNSIKLYPDEAAKLELWDRAHGSWRLSLATGGGQYNTFKTIPIFAYAMIDDKCFGNGVGLNANTIILSLLGPHYFNAKRRQMGIGIEEVFLFSKKVTPFVPQFMADGMNLGKTPDDLKGTKSRMPTFTIIGASDRSLIARGGTGGIAIWTRLENDIRPAAYGSIAIGSTS</sequence>
<feature type="signal peptide" evidence="1">
    <location>
        <begin position="1"/>
        <end position="27"/>
    </location>
</feature>
<gene>
    <name evidence="2" type="ORF">ACHAWU_005480</name>
</gene>
<feature type="chain" id="PRO_5044772071" evidence="1">
    <location>
        <begin position="28"/>
        <end position="262"/>
    </location>
</feature>
<keyword evidence="3" id="KW-1185">Reference proteome</keyword>
<evidence type="ECO:0000313" key="3">
    <source>
        <dbReference type="Proteomes" id="UP001530293"/>
    </source>
</evidence>
<protein>
    <submittedName>
        <fullName evidence="2">Uncharacterized protein</fullName>
    </submittedName>
</protein>
<dbReference type="Proteomes" id="UP001530293">
    <property type="component" value="Unassembled WGS sequence"/>
</dbReference>
<keyword evidence="1" id="KW-0732">Signal</keyword>